<keyword evidence="3" id="KW-1185">Reference proteome</keyword>
<sequence>MTIARNLYSMEIRKIRQIVVAFVHCKYCSFELTSINLSLVGFPSTLWIVLIFLPNSKVSGLERSVSANPSGTLSKRKKKEKKNKSKRKSLINATRQAVYTLDMLVTIDSSRRFPGIRRRSFHLAIPTRIVVKLYIEHAKRYVERTCQAVELYQEHTTQYVEQTCQVLDPMRNFEFPLKDHYLHSFYAMANVLNYKKSTIARIQFRDTCTRFYPIRSSVRWLSKTELSEFLQRNHQRGNEQCLSANQDEADMRTVNVDALMTTTQLADHHVSIFLNSSHRRRTDVDN</sequence>
<evidence type="ECO:0000313" key="2">
    <source>
        <dbReference type="EnsemblMetazoa" id="GPPI013845-PA"/>
    </source>
</evidence>
<dbReference type="VEuPathDB" id="VectorBase:GPPI013845"/>
<dbReference type="EMBL" id="JXJN01006293">
    <property type="status" value="NOT_ANNOTATED_CDS"/>
    <property type="molecule type" value="Genomic_DNA"/>
</dbReference>
<evidence type="ECO:0000256" key="1">
    <source>
        <dbReference type="SAM" id="MobiDB-lite"/>
    </source>
</evidence>
<dbReference type="AlphaFoldDB" id="A0A1B0AZH0"/>
<reference evidence="2" key="2">
    <citation type="submission" date="2020-05" db="UniProtKB">
        <authorList>
            <consortium name="EnsemblMetazoa"/>
        </authorList>
    </citation>
    <scope>IDENTIFICATION</scope>
    <source>
        <strain evidence="2">IAEA</strain>
    </source>
</reference>
<evidence type="ECO:0000313" key="3">
    <source>
        <dbReference type="Proteomes" id="UP000092460"/>
    </source>
</evidence>
<proteinExistence type="predicted"/>
<accession>A0A1B0AZH0</accession>
<protein>
    <submittedName>
        <fullName evidence="2">Uncharacterized protein</fullName>
    </submittedName>
</protein>
<feature type="compositionally biased region" description="Basic residues" evidence="1">
    <location>
        <begin position="74"/>
        <end position="89"/>
    </location>
</feature>
<reference evidence="3" key="1">
    <citation type="submission" date="2015-01" db="EMBL/GenBank/DDBJ databases">
        <authorList>
            <person name="Aksoy S."/>
            <person name="Warren W."/>
            <person name="Wilson R.K."/>
        </authorList>
    </citation>
    <scope>NUCLEOTIDE SEQUENCE [LARGE SCALE GENOMIC DNA]</scope>
    <source>
        <strain evidence="3">IAEA</strain>
    </source>
</reference>
<dbReference type="EnsemblMetazoa" id="GPPI013845-RA">
    <property type="protein sequence ID" value="GPPI013845-PA"/>
    <property type="gene ID" value="GPPI013845"/>
</dbReference>
<name>A0A1B0AZH0_9MUSC</name>
<feature type="region of interest" description="Disordered" evidence="1">
    <location>
        <begin position="62"/>
        <end position="89"/>
    </location>
</feature>
<organism evidence="2 3">
    <name type="scientific">Glossina palpalis gambiensis</name>
    <dbReference type="NCBI Taxonomy" id="67801"/>
    <lineage>
        <taxon>Eukaryota</taxon>
        <taxon>Metazoa</taxon>
        <taxon>Ecdysozoa</taxon>
        <taxon>Arthropoda</taxon>
        <taxon>Hexapoda</taxon>
        <taxon>Insecta</taxon>
        <taxon>Pterygota</taxon>
        <taxon>Neoptera</taxon>
        <taxon>Endopterygota</taxon>
        <taxon>Diptera</taxon>
        <taxon>Brachycera</taxon>
        <taxon>Muscomorpha</taxon>
        <taxon>Hippoboscoidea</taxon>
        <taxon>Glossinidae</taxon>
        <taxon>Glossina</taxon>
    </lineage>
</organism>
<dbReference type="Proteomes" id="UP000092460">
    <property type="component" value="Unassembled WGS sequence"/>
</dbReference>